<comment type="caution">
    <text evidence="4">The sequence shown here is derived from an EMBL/GenBank/DDBJ whole genome shotgun (WGS) entry which is preliminary data.</text>
</comment>
<evidence type="ECO:0008006" key="6">
    <source>
        <dbReference type="Google" id="ProtNLM"/>
    </source>
</evidence>
<dbReference type="EMBL" id="JBCGCU010000008">
    <property type="protein sequence ID" value="MEM0515519.1"/>
    <property type="molecule type" value="Genomic_DNA"/>
</dbReference>
<feature type="coiled-coil region" evidence="1">
    <location>
        <begin position="132"/>
        <end position="173"/>
    </location>
</feature>
<feature type="chain" id="PRO_5046198877" description="YfhG lipoprotein" evidence="3">
    <location>
        <begin position="19"/>
        <end position="187"/>
    </location>
</feature>
<accession>A0ABU9MW66</accession>
<proteinExistence type="predicted"/>
<feature type="region of interest" description="Disordered" evidence="2">
    <location>
        <begin position="27"/>
        <end position="56"/>
    </location>
</feature>
<evidence type="ECO:0000256" key="2">
    <source>
        <dbReference type="SAM" id="MobiDB-lite"/>
    </source>
</evidence>
<evidence type="ECO:0000256" key="3">
    <source>
        <dbReference type="SAM" id="SignalP"/>
    </source>
</evidence>
<dbReference type="Proteomes" id="UP001447008">
    <property type="component" value="Unassembled WGS sequence"/>
</dbReference>
<keyword evidence="3" id="KW-0732">Signal</keyword>
<sequence>MLKFAKCVALLLVPILSAGCQLPSPGTAGETGHLGGLEKQAPNPNPNPKPRPKQEPIYPSAEQLVQWHAQQCGGFTSATELQEYVAAPRLKQFFARLCLRGQTNPNELLSDLEVISGQYYWPESSARYFWLLKQQLQANAEQQQQLAKLRQEQQQMQEKMEKTLSSLAAIEQQLLQRASQQEDNNEF</sequence>
<keyword evidence="5" id="KW-1185">Reference proteome</keyword>
<gene>
    <name evidence="4" type="ORF">WCN91_08865</name>
</gene>
<reference evidence="4 5" key="1">
    <citation type="submission" date="2024-03" db="EMBL/GenBank/DDBJ databases">
        <title>Pseudoalteromonas qingdaonensis sp. nov., isolated from the intestines of marine benthic organisms.</title>
        <authorList>
            <person name="Lin X."/>
            <person name="Fang S."/>
            <person name="Hu X."/>
        </authorList>
    </citation>
    <scope>NUCLEOTIDE SEQUENCE [LARGE SCALE GENOMIC DNA]</scope>
    <source>
        <strain evidence="4 5">YIC-827</strain>
    </source>
</reference>
<name>A0ABU9MW66_9GAMM</name>
<dbReference type="RefSeq" id="WP_342678229.1">
    <property type="nucleotide sequence ID" value="NZ_JBCGCU010000008.1"/>
</dbReference>
<protein>
    <recommendedName>
        <fullName evidence="6">YfhG lipoprotein</fullName>
    </recommendedName>
</protein>
<feature type="signal peptide" evidence="3">
    <location>
        <begin position="1"/>
        <end position="18"/>
    </location>
</feature>
<evidence type="ECO:0000256" key="1">
    <source>
        <dbReference type="SAM" id="Coils"/>
    </source>
</evidence>
<evidence type="ECO:0000313" key="5">
    <source>
        <dbReference type="Proteomes" id="UP001447008"/>
    </source>
</evidence>
<evidence type="ECO:0000313" key="4">
    <source>
        <dbReference type="EMBL" id="MEM0515519.1"/>
    </source>
</evidence>
<dbReference type="PROSITE" id="PS51257">
    <property type="entry name" value="PROKAR_LIPOPROTEIN"/>
    <property type="match status" value="1"/>
</dbReference>
<organism evidence="4 5">
    <name type="scientific">Pseudoalteromonas qingdaonensis</name>
    <dbReference type="NCBI Taxonomy" id="3131913"/>
    <lineage>
        <taxon>Bacteria</taxon>
        <taxon>Pseudomonadati</taxon>
        <taxon>Pseudomonadota</taxon>
        <taxon>Gammaproteobacteria</taxon>
        <taxon>Alteromonadales</taxon>
        <taxon>Pseudoalteromonadaceae</taxon>
        <taxon>Pseudoalteromonas</taxon>
    </lineage>
</organism>
<keyword evidence="1" id="KW-0175">Coiled coil</keyword>